<gene>
    <name evidence="11" type="primary">parC</name>
    <name evidence="11" type="ORF">HF295_01380</name>
</gene>
<dbReference type="Gene3D" id="1.10.268.10">
    <property type="entry name" value="Topoisomerase, domain 3"/>
    <property type="match status" value="1"/>
</dbReference>
<name>A0A7L6N8R1_9MOLU</name>
<keyword evidence="4" id="KW-1003">Cell membrane</keyword>
<dbReference type="Pfam" id="PF00521">
    <property type="entry name" value="DNA_topoisoIV"/>
    <property type="match status" value="1"/>
</dbReference>
<dbReference type="InterPro" id="IPR013758">
    <property type="entry name" value="Topo_IIA_A/C_ab"/>
</dbReference>
<evidence type="ECO:0000256" key="1">
    <source>
        <dbReference type="ARBA" id="ARBA00000185"/>
    </source>
</evidence>
<dbReference type="FunFam" id="3.90.199.10:FF:000001">
    <property type="entry name" value="DNA gyrase subunit A"/>
    <property type="match status" value="1"/>
</dbReference>
<dbReference type="PROSITE" id="PS52040">
    <property type="entry name" value="TOPO_IIA"/>
    <property type="match status" value="1"/>
</dbReference>
<evidence type="ECO:0000256" key="9">
    <source>
        <dbReference type="PROSITE-ProRule" id="PRU01384"/>
    </source>
</evidence>
<dbReference type="EMBL" id="CP051151">
    <property type="protein sequence ID" value="QLY40944.1"/>
    <property type="molecule type" value="Genomic_DNA"/>
</dbReference>
<feature type="active site" description="O-(5'-phospho-DNA)-tyrosine intermediate" evidence="9">
    <location>
        <position position="112"/>
    </location>
</feature>
<dbReference type="PANTHER" id="PTHR43493:SF9">
    <property type="entry name" value="DNA TOPOISOMERASE 4 SUBUNIT A"/>
    <property type="match status" value="1"/>
</dbReference>
<evidence type="ECO:0000256" key="8">
    <source>
        <dbReference type="ARBA" id="ARBA00023235"/>
    </source>
</evidence>
<dbReference type="GO" id="GO:0006265">
    <property type="term" value="P:DNA topological change"/>
    <property type="evidence" value="ECO:0007669"/>
    <property type="project" value="UniProtKB-UniRule"/>
</dbReference>
<comment type="catalytic activity">
    <reaction evidence="1 9">
        <text>ATP-dependent breakage, passage and rejoining of double-stranded DNA.</text>
        <dbReference type="EC" id="5.6.2.2"/>
    </reaction>
</comment>
<dbReference type="InterPro" id="IPR013757">
    <property type="entry name" value="Topo_IIA_A_a_sf"/>
</dbReference>
<accession>A0A7L6N8R1</accession>
<evidence type="ECO:0000313" key="12">
    <source>
        <dbReference type="Proteomes" id="UP000512167"/>
    </source>
</evidence>
<dbReference type="HAMAP" id="MF_00937">
    <property type="entry name" value="ParC_type2"/>
    <property type="match status" value="1"/>
</dbReference>
<feature type="domain" description="Topo IIA-type catalytic" evidence="10">
    <location>
        <begin position="24"/>
        <end position="483"/>
    </location>
</feature>
<protein>
    <recommendedName>
        <fullName evidence="3">DNA topoisomerase (ATP-hydrolyzing)</fullName>
        <ecNumber evidence="3">5.6.2.2</ecNumber>
    </recommendedName>
</protein>
<dbReference type="GO" id="GO:0009330">
    <property type="term" value="C:DNA topoisomerase type II (double strand cut, ATP-hydrolyzing) complex"/>
    <property type="evidence" value="ECO:0007669"/>
    <property type="project" value="TreeGrafter"/>
</dbReference>
<dbReference type="FunFam" id="1.10.268.10:FF:000001">
    <property type="entry name" value="DNA gyrase subunit A"/>
    <property type="match status" value="1"/>
</dbReference>
<keyword evidence="6 9" id="KW-0238">DNA-binding</keyword>
<dbReference type="InterPro" id="IPR002205">
    <property type="entry name" value="Topo_IIA_dom_A"/>
</dbReference>
<dbReference type="AlphaFoldDB" id="A0A7L6N8R1"/>
<dbReference type="NCBIfam" id="NF004044">
    <property type="entry name" value="PRK05561.1"/>
    <property type="match status" value="1"/>
</dbReference>
<evidence type="ECO:0000256" key="2">
    <source>
        <dbReference type="ARBA" id="ARBA00008263"/>
    </source>
</evidence>
<dbReference type="InterPro" id="IPR035516">
    <property type="entry name" value="Gyrase/topoIV_suA_C"/>
</dbReference>
<dbReference type="CDD" id="cd00187">
    <property type="entry name" value="TOP4c"/>
    <property type="match status" value="1"/>
</dbReference>
<dbReference type="SMART" id="SM00434">
    <property type="entry name" value="TOP4c"/>
    <property type="match status" value="1"/>
</dbReference>
<dbReference type="Proteomes" id="UP000512167">
    <property type="component" value="Chromosome"/>
</dbReference>
<dbReference type="SUPFAM" id="SSF56719">
    <property type="entry name" value="Type II DNA topoisomerase"/>
    <property type="match status" value="1"/>
</dbReference>
<evidence type="ECO:0000256" key="7">
    <source>
        <dbReference type="ARBA" id="ARBA00023136"/>
    </source>
</evidence>
<dbReference type="GO" id="GO:0005694">
    <property type="term" value="C:chromosome"/>
    <property type="evidence" value="ECO:0007669"/>
    <property type="project" value="InterPro"/>
</dbReference>
<dbReference type="Gene3D" id="3.30.1360.40">
    <property type="match status" value="1"/>
</dbReference>
<evidence type="ECO:0000256" key="4">
    <source>
        <dbReference type="ARBA" id="ARBA00022475"/>
    </source>
</evidence>
<dbReference type="PANTHER" id="PTHR43493">
    <property type="entry name" value="DNA GYRASE/TOPOISOMERASE SUBUNIT A"/>
    <property type="match status" value="1"/>
</dbReference>
<dbReference type="KEGG" id="tbk:HF295_01380"/>
<dbReference type="EC" id="5.6.2.2" evidence="3"/>
<organism evidence="11 12">
    <name type="scientific">Hujiaoplasma nucleasis</name>
    <dbReference type="NCBI Taxonomy" id="2725268"/>
    <lineage>
        <taxon>Bacteria</taxon>
        <taxon>Bacillati</taxon>
        <taxon>Mycoplasmatota</taxon>
        <taxon>Mollicutes</taxon>
        <taxon>Candidatus Izemoplasmatales</taxon>
        <taxon>Hujiaoplasmataceae</taxon>
        <taxon>Hujiaoplasma</taxon>
    </lineage>
</organism>
<dbReference type="InterPro" id="IPR013760">
    <property type="entry name" value="Topo_IIA-like_dom_sf"/>
</dbReference>
<keyword evidence="5 9" id="KW-0799">Topoisomerase</keyword>
<keyword evidence="8 9" id="KW-0413">Isomerase</keyword>
<evidence type="ECO:0000256" key="6">
    <source>
        <dbReference type="ARBA" id="ARBA00023125"/>
    </source>
</evidence>
<dbReference type="Gene3D" id="3.90.199.10">
    <property type="entry name" value="Topoisomerase II, domain 5"/>
    <property type="match status" value="1"/>
</dbReference>
<dbReference type="NCBIfam" id="TIGR01061">
    <property type="entry name" value="parC_Gpos"/>
    <property type="match status" value="1"/>
</dbReference>
<dbReference type="InterPro" id="IPR050220">
    <property type="entry name" value="Type_II_DNA_Topoisomerases"/>
</dbReference>
<dbReference type="Gene3D" id="2.120.10.90">
    <property type="entry name" value="DNA gyrase/topoisomerase IV, subunit A, C-terminal"/>
    <property type="match status" value="1"/>
</dbReference>
<keyword evidence="7" id="KW-0472">Membrane</keyword>
<dbReference type="InterPro" id="IPR005741">
    <property type="entry name" value="TopoIV_A_Gpos"/>
</dbReference>
<keyword evidence="12" id="KW-1185">Reference proteome</keyword>
<dbReference type="GO" id="GO:0005737">
    <property type="term" value="C:cytoplasm"/>
    <property type="evidence" value="ECO:0007669"/>
    <property type="project" value="TreeGrafter"/>
</dbReference>
<evidence type="ECO:0000313" key="11">
    <source>
        <dbReference type="EMBL" id="QLY40944.1"/>
    </source>
</evidence>
<evidence type="ECO:0000256" key="5">
    <source>
        <dbReference type="ARBA" id="ARBA00023029"/>
    </source>
</evidence>
<comment type="similarity">
    <text evidence="2">Belongs to the type II topoisomerase GyrA/ParC subunit family.</text>
</comment>
<dbReference type="GO" id="GO:0003677">
    <property type="term" value="F:DNA binding"/>
    <property type="evidence" value="ECO:0007669"/>
    <property type="project" value="UniProtKB-UniRule"/>
</dbReference>
<dbReference type="GO" id="GO:0034335">
    <property type="term" value="F:DNA negative supercoiling activity"/>
    <property type="evidence" value="ECO:0007669"/>
    <property type="project" value="UniProtKB-ARBA"/>
</dbReference>
<sequence>MNLEEIVGERFGRYSKYIIQDRALPDVRDGLKPVQRRILFAMNELGMGSTKAFKKSARIVGEVIGKYHPHGDSSVYEAMVRMSQDWKMRNRLIEMHGNNGSIDNDPAAAMRYTEARLTVFSEALLQDIDKKTVNFIPNFDDYELEPVVLPAKFPNLLVNGGTGMATGYATNIPPHNLNEVLEAIIYKIEHKDCSLADLMKFIKGPDFPTGGIVEGRDEIEKAFKTGKGKIVIRSKVEVNETELIVTEIPYEVNKAELVRKISEIALKKKIDGIVEVNDISDREGIRIEIKLKKDIASDVILAYLLKNTDLSKNYNYNMVAISQRSPRLLSLDEILNEYILHQKEVIRNRSNYELQRLEKRKHIVLGFLKMVSVLDEVIRIIRQSSGKKDAETNLIERFSFTSEQADAIVSLRLYRLSSTDVSEMENESVQLSKEIKKLIKILNNEHDLENVIISEIKELMDKYPSPRLSVIKDEIKKIEIDEQELIENENVMVVISRDGYIKRSSLKSYQATQGATGLKENDVVLKKGEVNTRSTLLLFTNLGNFIQLPVHKIMDAKWKDMGDYIGNFAALDNKEKVIDYIVVDEFDEERFVLVANQDGSIKRVLLSDFNKTRINKTFNVLASSTINPLVSIDLQEAYDTYVVMVSKNGYVVKYDIEEIPVQSLMAKGVKGINLRKDKLVGAKFATKINKDEILMLTNRGGLKREFTANIDVSHRPAKGKRYFKLIKSNPYEVVSIASENIFRLKSFITLHVIGKVKDLVIQGEEIKPDRYENGIPTLEKEDQPQMLRIDIDRYNESNDLLLSLAEQVEDEDDQNSEDVISELEKIISISKDSDPEDIEEDEDDDENIIQQKLF</sequence>
<evidence type="ECO:0000259" key="10">
    <source>
        <dbReference type="PROSITE" id="PS52040"/>
    </source>
</evidence>
<proteinExistence type="inferred from homology"/>
<dbReference type="Pfam" id="PF03989">
    <property type="entry name" value="DNA_gyraseA_C"/>
    <property type="match status" value="5"/>
</dbReference>
<evidence type="ECO:0000256" key="3">
    <source>
        <dbReference type="ARBA" id="ARBA00012895"/>
    </source>
</evidence>
<dbReference type="GO" id="GO:0005524">
    <property type="term" value="F:ATP binding"/>
    <property type="evidence" value="ECO:0007669"/>
    <property type="project" value="InterPro"/>
</dbReference>
<reference evidence="11 12" key="1">
    <citation type="submission" date="2020-04" db="EMBL/GenBank/DDBJ databases">
        <authorList>
            <person name="Zheng R.K."/>
            <person name="Sun C.M."/>
        </authorList>
    </citation>
    <scope>NUCLEOTIDE SEQUENCE [LARGE SCALE GENOMIC DNA]</scope>
    <source>
        <strain evidence="12">zrk29</strain>
    </source>
</reference>
<dbReference type="InterPro" id="IPR006691">
    <property type="entry name" value="GyrA/parC_rep"/>
</dbReference>
<dbReference type="SUPFAM" id="SSF101904">
    <property type="entry name" value="GyrA/ParC C-terminal domain-like"/>
    <property type="match status" value="1"/>
</dbReference>